<comment type="caution">
    <text evidence="2">The sequence shown here is derived from an EMBL/GenBank/DDBJ whole genome shotgun (WGS) entry which is preliminary data.</text>
</comment>
<evidence type="ECO:0000259" key="1">
    <source>
        <dbReference type="Pfam" id="PF01909"/>
    </source>
</evidence>
<protein>
    <submittedName>
        <fullName evidence="2">Nucleotidyltransferase-like protein</fullName>
    </submittedName>
</protein>
<dbReference type="InterPro" id="IPR043519">
    <property type="entry name" value="NT_sf"/>
</dbReference>
<dbReference type="Pfam" id="PF01909">
    <property type="entry name" value="NTP_transf_2"/>
    <property type="match status" value="1"/>
</dbReference>
<dbReference type="InterPro" id="IPR002934">
    <property type="entry name" value="Polymerase_NTP_transf_dom"/>
</dbReference>
<dbReference type="CDD" id="cd05403">
    <property type="entry name" value="NT_KNTase_like"/>
    <property type="match status" value="1"/>
</dbReference>
<accession>A0AB73T253</accession>
<evidence type="ECO:0000313" key="2">
    <source>
        <dbReference type="EMBL" id="PWJ74397.1"/>
    </source>
</evidence>
<dbReference type="InterPro" id="IPR052548">
    <property type="entry name" value="Type_VII_TA_antitoxin"/>
</dbReference>
<name>A0AB73T253_9FIRM</name>
<dbReference type="GO" id="GO:0016779">
    <property type="term" value="F:nucleotidyltransferase activity"/>
    <property type="evidence" value="ECO:0007669"/>
    <property type="project" value="InterPro"/>
</dbReference>
<dbReference type="PANTHER" id="PTHR33933">
    <property type="entry name" value="NUCLEOTIDYLTRANSFERASE"/>
    <property type="match status" value="1"/>
</dbReference>
<dbReference type="PANTHER" id="PTHR33933:SF1">
    <property type="entry name" value="PROTEIN ADENYLYLTRANSFERASE MNTA-RELATED"/>
    <property type="match status" value="1"/>
</dbReference>
<gene>
    <name evidence="2" type="ORF">C7383_109133</name>
</gene>
<proteinExistence type="predicted"/>
<dbReference type="EMBL" id="QGGY01000009">
    <property type="protein sequence ID" value="PWJ74397.1"/>
    <property type="molecule type" value="Genomic_DNA"/>
</dbReference>
<evidence type="ECO:0000313" key="3">
    <source>
        <dbReference type="Proteomes" id="UP000245412"/>
    </source>
</evidence>
<dbReference type="SUPFAM" id="SSF81301">
    <property type="entry name" value="Nucleotidyltransferase"/>
    <property type="match status" value="1"/>
</dbReference>
<sequence>MTETIIRELIDGLQEIFCDNIQQIILYGSVARNQATQESDVDVAIILRHGFDAEIKKKFIAWSAELDLKYDKVFSIIDIEKERMDKYGDILPFYRNIRQEGVVLWKAA</sequence>
<dbReference type="AlphaFoldDB" id="A0AB73T253"/>
<keyword evidence="3" id="KW-1185">Reference proteome</keyword>
<feature type="domain" description="Polymerase nucleotidyl transferase" evidence="1">
    <location>
        <begin position="7"/>
        <end position="76"/>
    </location>
</feature>
<reference evidence="2 3" key="1">
    <citation type="submission" date="2018-05" db="EMBL/GenBank/DDBJ databases">
        <authorList>
            <person name="Goeker M."/>
            <person name="Huntemann M."/>
            <person name="Clum A."/>
            <person name="Pillay M."/>
            <person name="Palaniappan K."/>
            <person name="Varghese N."/>
            <person name="Mikhailova N."/>
            <person name="Stamatis D."/>
            <person name="Reddy T."/>
            <person name="Daum C."/>
            <person name="Shapiro N."/>
            <person name="Ivanova N."/>
            <person name="Kyrpides N."/>
            <person name="Woyke T."/>
        </authorList>
    </citation>
    <scope>NUCLEOTIDE SEQUENCE [LARGE SCALE GENOMIC DNA]</scope>
    <source>
        <strain evidence="2 3">DSM 26524</strain>
    </source>
</reference>
<organism evidence="2 3">
    <name type="scientific">Murimonas intestini</name>
    <dbReference type="NCBI Taxonomy" id="1337051"/>
    <lineage>
        <taxon>Bacteria</taxon>
        <taxon>Bacillati</taxon>
        <taxon>Bacillota</taxon>
        <taxon>Clostridia</taxon>
        <taxon>Lachnospirales</taxon>
        <taxon>Lachnospiraceae</taxon>
        <taxon>Murimonas</taxon>
    </lineage>
</organism>
<dbReference type="RefSeq" id="WP_187374198.1">
    <property type="nucleotide sequence ID" value="NZ_CABJAT010000003.1"/>
</dbReference>
<dbReference type="Gene3D" id="3.30.460.10">
    <property type="entry name" value="Beta Polymerase, domain 2"/>
    <property type="match status" value="1"/>
</dbReference>
<dbReference type="Proteomes" id="UP000245412">
    <property type="component" value="Unassembled WGS sequence"/>
</dbReference>